<dbReference type="HOGENOM" id="CLU_011263_1_0_1"/>
<feature type="domain" description="Peptidase S8/S53" evidence="7">
    <location>
        <begin position="72"/>
        <end position="293"/>
    </location>
</feature>
<dbReference type="InterPro" id="IPR022398">
    <property type="entry name" value="Peptidase_S8_His-AS"/>
</dbReference>
<evidence type="ECO:0000259" key="7">
    <source>
        <dbReference type="Pfam" id="PF00082"/>
    </source>
</evidence>
<dbReference type="PROSITE" id="PS51892">
    <property type="entry name" value="SUBTILASE"/>
    <property type="match status" value="1"/>
</dbReference>
<evidence type="ECO:0000256" key="1">
    <source>
        <dbReference type="ARBA" id="ARBA00011073"/>
    </source>
</evidence>
<dbReference type="AlphaFoldDB" id="A0A0A1TNZ0"/>
<keyword evidence="4 5" id="KW-0720">Serine protease</keyword>
<evidence type="ECO:0000256" key="6">
    <source>
        <dbReference type="SAM" id="MobiDB-lite"/>
    </source>
</evidence>
<reference evidence="8 9" key="1">
    <citation type="journal article" date="2015" name="Genome Announc.">
        <title>Draft Genome Sequence and Gene Annotation of the Entomopathogenic Fungus Verticillium hemipterigenum.</title>
        <authorList>
            <person name="Horn F."/>
            <person name="Habel A."/>
            <person name="Scharf D.H."/>
            <person name="Dworschak J."/>
            <person name="Brakhage A.A."/>
            <person name="Guthke R."/>
            <person name="Hertweck C."/>
            <person name="Linde J."/>
        </authorList>
    </citation>
    <scope>NUCLEOTIDE SEQUENCE [LARGE SCALE GENOMIC DNA]</scope>
</reference>
<proteinExistence type="inferred from homology"/>
<dbReference type="PROSITE" id="PS00137">
    <property type="entry name" value="SUBTILASE_HIS"/>
    <property type="match status" value="1"/>
</dbReference>
<evidence type="ECO:0000313" key="8">
    <source>
        <dbReference type="EMBL" id="CEJ92372.1"/>
    </source>
</evidence>
<dbReference type="STRING" id="1531966.A0A0A1TNZ0"/>
<name>A0A0A1TNZ0_9HYPO</name>
<evidence type="ECO:0000256" key="2">
    <source>
        <dbReference type="ARBA" id="ARBA00022670"/>
    </source>
</evidence>
<dbReference type="InterPro" id="IPR034193">
    <property type="entry name" value="PCSK9_ProteinaseK-like"/>
</dbReference>
<organism evidence="8 9">
    <name type="scientific">[Torrubiella] hemipterigena</name>
    <dbReference type="NCBI Taxonomy" id="1531966"/>
    <lineage>
        <taxon>Eukaryota</taxon>
        <taxon>Fungi</taxon>
        <taxon>Dikarya</taxon>
        <taxon>Ascomycota</taxon>
        <taxon>Pezizomycotina</taxon>
        <taxon>Sordariomycetes</taxon>
        <taxon>Hypocreomycetidae</taxon>
        <taxon>Hypocreales</taxon>
        <taxon>Clavicipitaceae</taxon>
        <taxon>Clavicipitaceae incertae sedis</taxon>
        <taxon>'Torrubiella' clade</taxon>
    </lineage>
</organism>
<dbReference type="InterPro" id="IPR000209">
    <property type="entry name" value="Peptidase_S8/S53_dom"/>
</dbReference>
<dbReference type="PRINTS" id="PR00723">
    <property type="entry name" value="SUBTILISIN"/>
</dbReference>
<comment type="similarity">
    <text evidence="1 5">Belongs to the peptidase S8 family.</text>
</comment>
<dbReference type="Gene3D" id="3.40.50.200">
    <property type="entry name" value="Peptidase S8/S53 domain"/>
    <property type="match status" value="1"/>
</dbReference>
<dbReference type="InterPro" id="IPR015500">
    <property type="entry name" value="Peptidase_S8_subtilisin-rel"/>
</dbReference>
<feature type="active site" description="Charge relay system" evidence="5">
    <location>
        <position position="80"/>
    </location>
</feature>
<dbReference type="CDD" id="cd04077">
    <property type="entry name" value="Peptidases_S8_PCSK9_ProteinaseK_like"/>
    <property type="match status" value="1"/>
</dbReference>
<evidence type="ECO:0000256" key="3">
    <source>
        <dbReference type="ARBA" id="ARBA00022801"/>
    </source>
</evidence>
<dbReference type="EMBL" id="CDHN01000004">
    <property type="protein sequence ID" value="CEJ92372.1"/>
    <property type="molecule type" value="Genomic_DNA"/>
</dbReference>
<keyword evidence="3 5" id="KW-0378">Hydrolase</keyword>
<sequence length="324" mass="34918">MDEIRAHRDVIRVEADKPVYIRTKRHEKRDIITQKVDNPFDPKTIFSWGLEAVSHRKFTENYEYIYSSRAGNGTYAYVVDSGVRATHIEYKGCVVNGFSAFNKSGVADFIDNVGHGTHVAGTIAGTGVGVSKLATIVAVKVVDQASSNSGANVLKNKRQTKAVINISLEADYSQTMNDLVEKASKDNVIFAVGAGNYSPASAKSALTVSSIQYGWSMDENYANYGTAVDILAPGDSIFSADYVADDKYVNLDGTSMVAPHVASLVLYYMSVEGISGTDALTKRILATATKDKVGGNLRGSPNLLANNNNPKEKNPPPRIFGMSG</sequence>
<dbReference type="PANTHER" id="PTHR43806:SF58">
    <property type="entry name" value="ALKALINE PROTEASE 1-RELATED"/>
    <property type="match status" value="1"/>
</dbReference>
<dbReference type="OrthoDB" id="206201at2759"/>
<evidence type="ECO:0000256" key="5">
    <source>
        <dbReference type="PROSITE-ProRule" id="PRU01240"/>
    </source>
</evidence>
<keyword evidence="2 5" id="KW-0645">Protease</keyword>
<feature type="active site" description="Charge relay system" evidence="5">
    <location>
        <position position="115"/>
    </location>
</feature>
<dbReference type="GO" id="GO:0006508">
    <property type="term" value="P:proteolysis"/>
    <property type="evidence" value="ECO:0007669"/>
    <property type="project" value="UniProtKB-KW"/>
</dbReference>
<protein>
    <recommendedName>
        <fullName evidence="7">Peptidase S8/S53 domain-containing protein</fullName>
    </recommendedName>
</protein>
<dbReference type="InterPro" id="IPR050131">
    <property type="entry name" value="Peptidase_S8_subtilisin-like"/>
</dbReference>
<accession>A0A0A1TNZ0</accession>
<dbReference type="Proteomes" id="UP000039046">
    <property type="component" value="Unassembled WGS sequence"/>
</dbReference>
<gene>
    <name evidence="8" type="ORF">VHEMI08028</name>
</gene>
<dbReference type="SUPFAM" id="SSF52743">
    <property type="entry name" value="Subtilisin-like"/>
    <property type="match status" value="1"/>
</dbReference>
<keyword evidence="9" id="KW-1185">Reference proteome</keyword>
<evidence type="ECO:0000313" key="9">
    <source>
        <dbReference type="Proteomes" id="UP000039046"/>
    </source>
</evidence>
<dbReference type="GO" id="GO:0004252">
    <property type="term" value="F:serine-type endopeptidase activity"/>
    <property type="evidence" value="ECO:0007669"/>
    <property type="project" value="UniProtKB-UniRule"/>
</dbReference>
<feature type="region of interest" description="Disordered" evidence="6">
    <location>
        <begin position="297"/>
        <end position="324"/>
    </location>
</feature>
<dbReference type="InterPro" id="IPR036852">
    <property type="entry name" value="Peptidase_S8/S53_dom_sf"/>
</dbReference>
<dbReference type="Pfam" id="PF00082">
    <property type="entry name" value="Peptidase_S8"/>
    <property type="match status" value="1"/>
</dbReference>
<dbReference type="PROSITE" id="PS00136">
    <property type="entry name" value="SUBTILASE_ASP"/>
    <property type="match status" value="1"/>
</dbReference>
<dbReference type="PANTHER" id="PTHR43806">
    <property type="entry name" value="PEPTIDASE S8"/>
    <property type="match status" value="1"/>
</dbReference>
<evidence type="ECO:0000256" key="4">
    <source>
        <dbReference type="ARBA" id="ARBA00022825"/>
    </source>
</evidence>
<feature type="active site" description="Charge relay system" evidence="5">
    <location>
        <position position="255"/>
    </location>
</feature>
<dbReference type="InterPro" id="IPR023827">
    <property type="entry name" value="Peptidase_S8_Asp-AS"/>
</dbReference>